<organism evidence="1 2">
    <name type="scientific">Meloidogyne enterolobii</name>
    <name type="common">Root-knot nematode worm</name>
    <name type="synonym">Meloidogyne mayaguensis</name>
    <dbReference type="NCBI Taxonomy" id="390850"/>
    <lineage>
        <taxon>Eukaryota</taxon>
        <taxon>Metazoa</taxon>
        <taxon>Ecdysozoa</taxon>
        <taxon>Nematoda</taxon>
        <taxon>Chromadorea</taxon>
        <taxon>Rhabditida</taxon>
        <taxon>Tylenchina</taxon>
        <taxon>Tylenchomorpha</taxon>
        <taxon>Tylenchoidea</taxon>
        <taxon>Meloidogynidae</taxon>
        <taxon>Meloidogyninae</taxon>
        <taxon>Meloidogyne</taxon>
    </lineage>
</organism>
<proteinExistence type="predicted"/>
<keyword evidence="2" id="KW-1185">Reference proteome</keyword>
<name>A0ACB0Z6H7_MELEN</name>
<dbReference type="Proteomes" id="UP001497535">
    <property type="component" value="Unassembled WGS sequence"/>
</dbReference>
<accession>A0ACB0Z6H7</accession>
<protein>
    <submittedName>
        <fullName evidence="1">Uncharacterized protein</fullName>
    </submittedName>
</protein>
<evidence type="ECO:0000313" key="1">
    <source>
        <dbReference type="EMBL" id="CAK5074546.1"/>
    </source>
</evidence>
<evidence type="ECO:0000313" key="2">
    <source>
        <dbReference type="Proteomes" id="UP001497535"/>
    </source>
</evidence>
<sequence length="252" mass="27723">MALRYCKPRGALTIGITNTVGSSICRETHCGVHINAGPEIGVASTKAYTSQSIALVMFALSMSDDRISLQKRRTEIIEGLKAVSDQIKKVLLTDKQVLEIAQKIYKEKSILVMGRGYNFATCLEGALKIKELSYMHCEGILSGELKHGPLAMVDENKCIVMIICNDNVYIRSLNAMQQVMARGGKPIVIADETVPNSDLEEVEHIIRVPKTADCLQNILSVIPLQLLAYHVANLNGFNVDRPRNLAKSVTVE</sequence>
<reference evidence="1" key="1">
    <citation type="submission" date="2023-11" db="EMBL/GenBank/DDBJ databases">
        <authorList>
            <person name="Poullet M."/>
        </authorList>
    </citation>
    <scope>NUCLEOTIDE SEQUENCE</scope>
    <source>
        <strain evidence="1">E1834</strain>
    </source>
</reference>
<dbReference type="EMBL" id="CAVMJV010000026">
    <property type="protein sequence ID" value="CAK5074546.1"/>
    <property type="molecule type" value="Genomic_DNA"/>
</dbReference>
<gene>
    <name evidence="1" type="ORF">MENTE1834_LOCUS21304</name>
</gene>
<comment type="caution">
    <text evidence="1">The sequence shown here is derived from an EMBL/GenBank/DDBJ whole genome shotgun (WGS) entry which is preliminary data.</text>
</comment>